<feature type="compositionally biased region" description="Basic and acidic residues" evidence="1">
    <location>
        <begin position="815"/>
        <end position="824"/>
    </location>
</feature>
<dbReference type="InterPro" id="IPR003593">
    <property type="entry name" value="AAA+_ATPase"/>
</dbReference>
<reference evidence="3" key="1">
    <citation type="submission" date="2023-11" db="EMBL/GenBank/DDBJ databases">
        <authorList>
            <person name="Alioto T."/>
            <person name="Alioto T."/>
            <person name="Gomez Garrido J."/>
        </authorList>
    </citation>
    <scope>NUCLEOTIDE SEQUENCE</scope>
</reference>
<feature type="region of interest" description="Disordered" evidence="1">
    <location>
        <begin position="64"/>
        <end position="100"/>
    </location>
</feature>
<feature type="compositionally biased region" description="Polar residues" evidence="1">
    <location>
        <begin position="19"/>
        <end position="32"/>
    </location>
</feature>
<evidence type="ECO:0000313" key="4">
    <source>
        <dbReference type="Proteomes" id="UP001296104"/>
    </source>
</evidence>
<dbReference type="SMART" id="SM00382">
    <property type="entry name" value="AAA"/>
    <property type="match status" value="1"/>
</dbReference>
<dbReference type="CDD" id="cd00009">
    <property type="entry name" value="AAA"/>
    <property type="match status" value="1"/>
</dbReference>
<evidence type="ECO:0000313" key="3">
    <source>
        <dbReference type="EMBL" id="CAK4034661.1"/>
    </source>
</evidence>
<evidence type="ECO:0000256" key="1">
    <source>
        <dbReference type="SAM" id="MobiDB-lite"/>
    </source>
</evidence>
<evidence type="ECO:0000259" key="2">
    <source>
        <dbReference type="SMART" id="SM00382"/>
    </source>
</evidence>
<dbReference type="GO" id="GO:0005634">
    <property type="term" value="C:nucleus"/>
    <property type="evidence" value="ECO:0007669"/>
    <property type="project" value="TreeGrafter"/>
</dbReference>
<dbReference type="Gene3D" id="3.40.50.300">
    <property type="entry name" value="P-loop containing nucleotide triphosphate hydrolases"/>
    <property type="match status" value="1"/>
</dbReference>
<keyword evidence="4" id="KW-1185">Reference proteome</keyword>
<dbReference type="PANTHER" id="PTHR23389:SF3">
    <property type="entry name" value="CHROMOSOME TRANSMISSION FIDELITY PROTEIN 18 HOMOLOG"/>
    <property type="match status" value="1"/>
</dbReference>
<sequence>MTAISSPYEPNSDDLAELYTSTDAISTTTAPTDLSDDLDALNELEAESKRAKVAAGDPIHHRTWKTSDVFRSEPVLPGSSPVQMPTMTSSPPLTPSPQKKRKFADLDFGKSALSRPLKAQKVYYGIDIHRLLGDAQAEASIPRAAYDLPTPPAEAAPSKRPSLLWTEKYRAKRFTDLIGEERTHRAVMHWLKRWDQIVFPGSYRPKPKRYADGHAFEEKPHRKILMLTGPPGLGKTTLAHVCARQAGYEVQEINASDERSSAVVKGRIRDMVGTENVKGVDNKAVDGKAKKAAKPVCVIVDEVDGVVSGSGGSGEGGFVKALIDLIMLDQKNSNVLGTLPQAPARTKKGDRFRLLRPIILVCNDVYHPSLRPLRQSTIAEVIHVRKPQIQTLVTRLQNIFEKEGVSCDGDGVRRLCEAAWGVTNRKEDRNRSGAGEGDMRGILVVGEWVAGKLRATSDGSARLTRKWVEENVLNDLQYGGGAARGLGRGGPKDIVERVFKEGAGFPKQTAMATPEQSSNINSVKGVAEGLRRTATQRLRELVDTHGDTDRVVTDCYTMYPEYLFQDDTLLSKPDAAYEWLHFHDKLSSAVYSSNEWELAPYLSAPVLGFHHLFSSATRAQYTAVNDADEDTTPSHPFSGPSASWAAHEAGKQNAAHIQTLQSGLSLPLARAFTSTADIATDLQPYLFRMLSPNINPVVVGGSGKDKSTASVRKASEQSLVKRAVNAMGATGVRFDRVKLSFEDSGPAFGANQWIYRMEPPLDSLCTFNTGEGLKVRYAVRQVLEQEWSKEEKRLAEEQRMARSGGVSSPAAAEPSTKRGAMDEGPKKIVARDFFGRPIAVPVGGEAVKSKASKAKERQGPSVWVTYHEGYSNAVRKPLTLAELMKDL</sequence>
<dbReference type="InterPro" id="IPR003959">
    <property type="entry name" value="ATPase_AAA_core"/>
</dbReference>
<name>A0AAI8Z950_9PEZI</name>
<accession>A0AAI8Z950</accession>
<comment type="caution">
    <text evidence="3">The sequence shown here is derived from an EMBL/GenBank/DDBJ whole genome shotgun (WGS) entry which is preliminary data.</text>
</comment>
<dbReference type="PANTHER" id="PTHR23389">
    <property type="entry name" value="CHROMOSOME TRANSMISSION FIDELITY FACTOR 18"/>
    <property type="match status" value="1"/>
</dbReference>
<dbReference type="GO" id="GO:0005524">
    <property type="term" value="F:ATP binding"/>
    <property type="evidence" value="ECO:0007669"/>
    <property type="project" value="InterPro"/>
</dbReference>
<dbReference type="SUPFAM" id="SSF52540">
    <property type="entry name" value="P-loop containing nucleoside triphosphate hydrolases"/>
    <property type="match status" value="1"/>
</dbReference>
<feature type="region of interest" description="Disordered" evidence="1">
    <location>
        <begin position="626"/>
        <end position="645"/>
    </location>
</feature>
<feature type="region of interest" description="Disordered" evidence="1">
    <location>
        <begin position="794"/>
        <end position="824"/>
    </location>
</feature>
<organism evidence="3 4">
    <name type="scientific">Lecanosticta acicola</name>
    <dbReference type="NCBI Taxonomy" id="111012"/>
    <lineage>
        <taxon>Eukaryota</taxon>
        <taxon>Fungi</taxon>
        <taxon>Dikarya</taxon>
        <taxon>Ascomycota</taxon>
        <taxon>Pezizomycotina</taxon>
        <taxon>Dothideomycetes</taxon>
        <taxon>Dothideomycetidae</taxon>
        <taxon>Mycosphaerellales</taxon>
        <taxon>Mycosphaerellaceae</taxon>
        <taxon>Lecanosticta</taxon>
    </lineage>
</organism>
<dbReference type="Pfam" id="PF00004">
    <property type="entry name" value="AAA"/>
    <property type="match status" value="1"/>
</dbReference>
<dbReference type="GO" id="GO:0003677">
    <property type="term" value="F:DNA binding"/>
    <property type="evidence" value="ECO:0007669"/>
    <property type="project" value="TreeGrafter"/>
</dbReference>
<dbReference type="GO" id="GO:0016887">
    <property type="term" value="F:ATP hydrolysis activity"/>
    <property type="evidence" value="ECO:0007669"/>
    <property type="project" value="InterPro"/>
</dbReference>
<proteinExistence type="predicted"/>
<feature type="domain" description="AAA+ ATPase" evidence="2">
    <location>
        <begin position="221"/>
        <end position="388"/>
    </location>
</feature>
<protein>
    <submittedName>
        <fullName evidence="3">Chromosome transmission fidelity 18</fullName>
    </submittedName>
</protein>
<gene>
    <name evidence="3" type="ORF">LECACI_7A009819</name>
</gene>
<dbReference type="Proteomes" id="UP001296104">
    <property type="component" value="Unassembled WGS sequence"/>
</dbReference>
<feature type="region of interest" description="Disordered" evidence="1">
    <location>
        <begin position="1"/>
        <end position="36"/>
    </location>
</feature>
<dbReference type="EMBL" id="CAVMBE010000129">
    <property type="protein sequence ID" value="CAK4034661.1"/>
    <property type="molecule type" value="Genomic_DNA"/>
</dbReference>
<dbReference type="AlphaFoldDB" id="A0AAI8Z950"/>
<dbReference type="InterPro" id="IPR027417">
    <property type="entry name" value="P-loop_NTPase"/>
</dbReference>